<keyword evidence="7" id="KW-1185">Reference proteome</keyword>
<protein>
    <submittedName>
        <fullName evidence="5">Amino acid ABC transporter substrate-binding protein, PAAT family (TC 3.A.1.3.-)</fullName>
    </submittedName>
    <submittedName>
        <fullName evidence="4">Glutamine ABC superfamily ATP binding cassette transporter, substrate binding protein</fullName>
    </submittedName>
</protein>
<evidence type="ECO:0000313" key="6">
    <source>
        <dbReference type="Proteomes" id="UP000051749"/>
    </source>
</evidence>
<dbReference type="Gene3D" id="3.40.190.10">
    <property type="entry name" value="Periplasmic binding protein-like II"/>
    <property type="match status" value="2"/>
</dbReference>
<feature type="domain" description="Solute-binding protein family 3/N-terminal" evidence="3">
    <location>
        <begin position="46"/>
        <end position="274"/>
    </location>
</feature>
<dbReference type="PANTHER" id="PTHR35936">
    <property type="entry name" value="MEMBRANE-BOUND LYTIC MUREIN TRANSGLYCOSYLASE F"/>
    <property type="match status" value="1"/>
</dbReference>
<dbReference type="PROSITE" id="PS51257">
    <property type="entry name" value="PROKAR_LIPOPROTEIN"/>
    <property type="match status" value="1"/>
</dbReference>
<gene>
    <name evidence="4" type="ORF">IV87_GL000635</name>
    <name evidence="5" type="ORF">SAMN04487973_1176</name>
</gene>
<proteinExistence type="predicted"/>
<comment type="caution">
    <text evidence="4">The sequence shown here is derived from an EMBL/GenBank/DDBJ whole genome shotgun (WGS) entry which is preliminary data.</text>
</comment>
<evidence type="ECO:0000313" key="7">
    <source>
        <dbReference type="Proteomes" id="UP000182818"/>
    </source>
</evidence>
<evidence type="ECO:0000313" key="4">
    <source>
        <dbReference type="EMBL" id="KRN81918.1"/>
    </source>
</evidence>
<dbReference type="SMART" id="SM00062">
    <property type="entry name" value="PBPb"/>
    <property type="match status" value="1"/>
</dbReference>
<dbReference type="InterPro" id="IPR001638">
    <property type="entry name" value="Solute-binding_3/MltF_N"/>
</dbReference>
<dbReference type="EMBL" id="JQBY01000017">
    <property type="protein sequence ID" value="KRN81918.1"/>
    <property type="molecule type" value="Genomic_DNA"/>
</dbReference>
<dbReference type="PATRIC" id="fig|319653.3.peg.646"/>
<name>A0A0R2JXM9_9LACO</name>
<keyword evidence="1 2" id="KW-0732">Signal</keyword>
<dbReference type="AlphaFoldDB" id="A0A0R2JXM9"/>
<feature type="signal peptide" evidence="2">
    <location>
        <begin position="1"/>
        <end position="23"/>
    </location>
</feature>
<dbReference type="RefSeq" id="WP_057807052.1">
    <property type="nucleotide sequence ID" value="NZ_BJYP01000031.1"/>
</dbReference>
<organism evidence="4 6">
    <name type="scientific">Pediococcus ethanolidurans</name>
    <dbReference type="NCBI Taxonomy" id="319653"/>
    <lineage>
        <taxon>Bacteria</taxon>
        <taxon>Bacillati</taxon>
        <taxon>Bacillota</taxon>
        <taxon>Bacilli</taxon>
        <taxon>Lactobacillales</taxon>
        <taxon>Lactobacillaceae</taxon>
        <taxon>Pediococcus</taxon>
    </lineage>
</organism>
<evidence type="ECO:0000313" key="5">
    <source>
        <dbReference type="EMBL" id="SER78196.1"/>
    </source>
</evidence>
<dbReference type="EMBL" id="FOGK01000017">
    <property type="protein sequence ID" value="SER78196.1"/>
    <property type="molecule type" value="Genomic_DNA"/>
</dbReference>
<dbReference type="Proteomes" id="UP000051749">
    <property type="component" value="Unassembled WGS sequence"/>
</dbReference>
<reference evidence="5 7" key="2">
    <citation type="submission" date="2016-10" db="EMBL/GenBank/DDBJ databases">
        <authorList>
            <person name="Varghese N."/>
            <person name="Submissions S."/>
        </authorList>
    </citation>
    <scope>NUCLEOTIDE SEQUENCE [LARGE SCALE GENOMIC DNA]</scope>
    <source>
        <strain evidence="5 7">CGMCC 1.3889</strain>
    </source>
</reference>
<reference evidence="4 6" key="1">
    <citation type="journal article" date="2015" name="Genome Announc.">
        <title>Expanding the biotechnology potential of lactobacilli through comparative genomics of 213 strains and associated genera.</title>
        <authorList>
            <person name="Sun Z."/>
            <person name="Harris H.M."/>
            <person name="McCann A."/>
            <person name="Guo C."/>
            <person name="Argimon S."/>
            <person name="Zhang W."/>
            <person name="Yang X."/>
            <person name="Jeffery I.B."/>
            <person name="Cooney J.C."/>
            <person name="Kagawa T.F."/>
            <person name="Liu W."/>
            <person name="Song Y."/>
            <person name="Salvetti E."/>
            <person name="Wrobel A."/>
            <person name="Rasinkangas P."/>
            <person name="Parkhill J."/>
            <person name="Rea M.C."/>
            <person name="O'Sullivan O."/>
            <person name="Ritari J."/>
            <person name="Douillard F.P."/>
            <person name="Paul Ross R."/>
            <person name="Yang R."/>
            <person name="Briner A.E."/>
            <person name="Felis G.E."/>
            <person name="de Vos W.M."/>
            <person name="Barrangou R."/>
            <person name="Klaenhammer T.R."/>
            <person name="Caufield P.W."/>
            <person name="Cui Y."/>
            <person name="Zhang H."/>
            <person name="O'Toole P.W."/>
        </authorList>
    </citation>
    <scope>NUCLEOTIDE SEQUENCE [LARGE SCALE GENOMIC DNA]</scope>
    <source>
        <strain evidence="4 6">DSM 22301</strain>
    </source>
</reference>
<sequence length="283" mass="31965">MKKKLKLVWLALAVCLLILPSLSGCESETKVANTTDYWQTIKKRGKVVVGLDDSFVPMGFRKKNGELTGYDIDLARAVFKLYGIKVDFQSIDWSMNTTELRNRTIDLIWNGFTVTPERKKVVTFSHTYLANEQVLVSKKSQNITSFEKMAGKTLGVQSGSSGAQDVDNQPNLLKNKIKDKTPVLYDSFNDAFIDLNANRIQGLLIDSVYAGYYIKHESDPESYRELQGSFPKEQFAVGMRKGDKTLQKKINHGLYVLYKNGTLKKINEKWFGNTAKVVAQPKS</sequence>
<dbReference type="GeneID" id="76043998"/>
<dbReference type="STRING" id="319653.SAMN04487973_1176"/>
<dbReference type="Proteomes" id="UP000182818">
    <property type="component" value="Unassembled WGS sequence"/>
</dbReference>
<dbReference type="OrthoDB" id="9775197at2"/>
<evidence type="ECO:0000256" key="2">
    <source>
        <dbReference type="SAM" id="SignalP"/>
    </source>
</evidence>
<feature type="chain" id="PRO_5039582763" evidence="2">
    <location>
        <begin position="24"/>
        <end position="283"/>
    </location>
</feature>
<dbReference type="SUPFAM" id="SSF53850">
    <property type="entry name" value="Periplasmic binding protein-like II"/>
    <property type="match status" value="1"/>
</dbReference>
<dbReference type="Pfam" id="PF00497">
    <property type="entry name" value="SBP_bac_3"/>
    <property type="match status" value="1"/>
</dbReference>
<accession>A0A0R2JXM9</accession>
<dbReference type="PANTHER" id="PTHR35936:SF34">
    <property type="entry name" value="ABC TRANSPORTER EXTRACELLULAR-BINDING PROTEIN YCKB-RELATED"/>
    <property type="match status" value="1"/>
</dbReference>
<evidence type="ECO:0000256" key="1">
    <source>
        <dbReference type="ARBA" id="ARBA00022729"/>
    </source>
</evidence>
<evidence type="ECO:0000259" key="3">
    <source>
        <dbReference type="SMART" id="SM00062"/>
    </source>
</evidence>
<dbReference type="CDD" id="cd00996">
    <property type="entry name" value="PBP2_AatB_like"/>
    <property type="match status" value="1"/>
</dbReference>